<evidence type="ECO:0000256" key="6">
    <source>
        <dbReference type="SAM" id="MobiDB-lite"/>
    </source>
</evidence>
<protein>
    <recommendedName>
        <fullName evidence="2">peptidylprolyl isomerase</fullName>
        <ecNumber evidence="2">5.2.1.8</ecNumber>
    </recommendedName>
</protein>
<evidence type="ECO:0000313" key="9">
    <source>
        <dbReference type="EMBL" id="MES1919720.1"/>
    </source>
</evidence>
<accession>A0ABV2AJ59</accession>
<dbReference type="Gene3D" id="2.60.200.20">
    <property type="match status" value="1"/>
</dbReference>
<dbReference type="EMBL" id="JBDODL010000379">
    <property type="protein sequence ID" value="MES1919720.1"/>
    <property type="molecule type" value="Genomic_DNA"/>
</dbReference>
<dbReference type="InterPro" id="IPR000297">
    <property type="entry name" value="PPIase_PpiC"/>
</dbReference>
<name>A0ABV2AJ59_9EUKA</name>
<dbReference type="PROSITE" id="PS50198">
    <property type="entry name" value="PPIC_PPIASE_2"/>
    <property type="match status" value="1"/>
</dbReference>
<dbReference type="Pfam" id="PF00498">
    <property type="entry name" value="FHA"/>
    <property type="match status" value="1"/>
</dbReference>
<keyword evidence="10" id="KW-1185">Reference proteome</keyword>
<comment type="catalytic activity">
    <reaction evidence="1">
        <text>[protein]-peptidylproline (omega=180) = [protein]-peptidylproline (omega=0)</text>
        <dbReference type="Rhea" id="RHEA:16237"/>
        <dbReference type="Rhea" id="RHEA-COMP:10747"/>
        <dbReference type="Rhea" id="RHEA-COMP:10748"/>
        <dbReference type="ChEBI" id="CHEBI:83833"/>
        <dbReference type="ChEBI" id="CHEBI:83834"/>
        <dbReference type="EC" id="5.2.1.8"/>
    </reaction>
</comment>
<dbReference type="SUPFAM" id="SSF49879">
    <property type="entry name" value="SMAD/FHA domain"/>
    <property type="match status" value="1"/>
</dbReference>
<keyword evidence="4 5" id="KW-0413">Isomerase</keyword>
<evidence type="ECO:0000256" key="3">
    <source>
        <dbReference type="ARBA" id="ARBA00023110"/>
    </source>
</evidence>
<keyword evidence="3 5" id="KW-0697">Rotamase</keyword>
<feature type="domain" description="PpiC" evidence="8">
    <location>
        <begin position="192"/>
        <end position="303"/>
    </location>
</feature>
<feature type="region of interest" description="Disordered" evidence="6">
    <location>
        <begin position="139"/>
        <end position="168"/>
    </location>
</feature>
<reference evidence="9 10" key="1">
    <citation type="journal article" date="2024" name="BMC Biol.">
        <title>Comparative genomics of Ascetosporea gives new insight into the evolutionary basis for animal parasitism in Rhizaria.</title>
        <authorList>
            <person name="Hiltunen Thoren M."/>
            <person name="Onut-Brannstrom I."/>
            <person name="Alfjorden A."/>
            <person name="Peckova H."/>
            <person name="Swords F."/>
            <person name="Hooper C."/>
            <person name="Holzer A.S."/>
            <person name="Bass D."/>
            <person name="Burki F."/>
        </authorList>
    </citation>
    <scope>NUCLEOTIDE SEQUENCE [LARGE SCALE GENOMIC DNA]</scope>
    <source>
        <strain evidence="9">20-A016</strain>
    </source>
</reference>
<dbReference type="PANTHER" id="PTHR10657">
    <property type="entry name" value="PEPTIDYL-PROLYL CIS-TRANS ISOMERASE"/>
    <property type="match status" value="1"/>
</dbReference>
<dbReference type="InterPro" id="IPR008984">
    <property type="entry name" value="SMAD_FHA_dom_sf"/>
</dbReference>
<evidence type="ECO:0000256" key="5">
    <source>
        <dbReference type="PROSITE-ProRule" id="PRU00278"/>
    </source>
</evidence>
<dbReference type="GO" id="GO:0003755">
    <property type="term" value="F:peptidyl-prolyl cis-trans isomerase activity"/>
    <property type="evidence" value="ECO:0007669"/>
    <property type="project" value="UniProtKB-EC"/>
</dbReference>
<evidence type="ECO:0000259" key="7">
    <source>
        <dbReference type="PROSITE" id="PS50006"/>
    </source>
</evidence>
<dbReference type="EC" id="5.2.1.8" evidence="2"/>
<dbReference type="InterPro" id="IPR051370">
    <property type="entry name" value="PPIase_Pin1"/>
</dbReference>
<proteinExistence type="predicted"/>
<dbReference type="Gene3D" id="3.10.50.40">
    <property type="match status" value="1"/>
</dbReference>
<comment type="caution">
    <text evidence="9">The sequence shown here is derived from an EMBL/GenBank/DDBJ whole genome shotgun (WGS) entry which is preliminary data.</text>
</comment>
<dbReference type="PANTHER" id="PTHR10657:SF4">
    <property type="entry name" value="PEPTIDYL-PROLYL CIS-TRANS ISOMERASE-RELATED"/>
    <property type="match status" value="1"/>
</dbReference>
<feature type="domain" description="FHA" evidence="7">
    <location>
        <begin position="44"/>
        <end position="95"/>
    </location>
</feature>
<gene>
    <name evidence="9" type="primary">pin1</name>
    <name evidence="9" type="ORF">MHBO_001502</name>
</gene>
<evidence type="ECO:0000313" key="10">
    <source>
        <dbReference type="Proteomes" id="UP001439008"/>
    </source>
</evidence>
<organism evidence="9 10">
    <name type="scientific">Bonamia ostreae</name>
    <dbReference type="NCBI Taxonomy" id="126728"/>
    <lineage>
        <taxon>Eukaryota</taxon>
        <taxon>Sar</taxon>
        <taxon>Rhizaria</taxon>
        <taxon>Endomyxa</taxon>
        <taxon>Ascetosporea</taxon>
        <taxon>Haplosporida</taxon>
        <taxon>Bonamia</taxon>
    </lineage>
</organism>
<evidence type="ECO:0000256" key="1">
    <source>
        <dbReference type="ARBA" id="ARBA00000971"/>
    </source>
</evidence>
<evidence type="ECO:0000256" key="2">
    <source>
        <dbReference type="ARBA" id="ARBA00013194"/>
    </source>
</evidence>
<dbReference type="InterPro" id="IPR046357">
    <property type="entry name" value="PPIase_dom_sf"/>
</dbReference>
<dbReference type="SUPFAM" id="SSF54534">
    <property type="entry name" value="FKBP-like"/>
    <property type="match status" value="1"/>
</dbReference>
<evidence type="ECO:0000259" key="8">
    <source>
        <dbReference type="PROSITE" id="PS50198"/>
    </source>
</evidence>
<dbReference type="SMART" id="SM00240">
    <property type="entry name" value="FHA"/>
    <property type="match status" value="1"/>
</dbReference>
<dbReference type="Pfam" id="PF00639">
    <property type="entry name" value="Rotamase"/>
    <property type="match status" value="1"/>
</dbReference>
<evidence type="ECO:0000256" key="4">
    <source>
        <dbReference type="ARBA" id="ARBA00023235"/>
    </source>
</evidence>
<dbReference type="PROSITE" id="PS50006">
    <property type="entry name" value="FHA_DOMAIN"/>
    <property type="match status" value="1"/>
</dbReference>
<dbReference type="InterPro" id="IPR000253">
    <property type="entry name" value="FHA_dom"/>
</dbReference>
<sequence length="303" mass="34696">MSTETKSPAPSWATNPKLNTCYLKIIRNGKTIEKNRQISLQKWTIVGRNKRLSDITLLHPSISRQHAAFAHGQSGNLYLVDLGSSHGTFLDGKRIPKDKRNVLSDGNQIRFGASTRFFLVRLADPDLVADNMTTKTSIKTKIENNKNDNENTKNDDENTKNDNENTKKMKKGEIEMPKNKNRKRKLEFDLNKERIRCSHILVKHVNSRRPKSWRQRSITRTREEAKNKIENLLKSLRKDPKNFVEIAKTESDCSSHVTGGDLGYFSKSRMQKEFEDAAFALSKGSISEPIETKSGYHLILRID</sequence>
<dbReference type="Proteomes" id="UP001439008">
    <property type="component" value="Unassembled WGS sequence"/>
</dbReference>
<feature type="compositionally biased region" description="Basic and acidic residues" evidence="6">
    <location>
        <begin position="140"/>
        <end position="168"/>
    </location>
</feature>